<feature type="region of interest" description="Disordered" evidence="2">
    <location>
        <begin position="132"/>
        <end position="156"/>
    </location>
</feature>
<evidence type="ECO:0000313" key="4">
    <source>
        <dbReference type="EMBL" id="KAE9961341.1"/>
    </source>
</evidence>
<dbReference type="AlphaFoldDB" id="A0A8H3U1B8"/>
<dbReference type="SUPFAM" id="SSF57667">
    <property type="entry name" value="beta-beta-alpha zinc fingers"/>
    <property type="match status" value="1"/>
</dbReference>
<evidence type="ECO:0000259" key="3">
    <source>
        <dbReference type="PROSITE" id="PS50157"/>
    </source>
</evidence>
<gene>
    <name evidence="4" type="ORF">BLS_002417</name>
</gene>
<keyword evidence="1" id="KW-0479">Metal-binding</keyword>
<feature type="domain" description="C2H2-type" evidence="3">
    <location>
        <begin position="32"/>
        <end position="61"/>
    </location>
</feature>
<name>A0A8H3U1B8_VENIN</name>
<accession>A0A8H3U1B8</accession>
<protein>
    <recommendedName>
        <fullName evidence="3">C2H2-type domain-containing protein</fullName>
    </recommendedName>
</protein>
<reference evidence="4 5" key="1">
    <citation type="submission" date="2019-11" db="EMBL/GenBank/DDBJ databases">
        <title>Venturia inaequalis Genome Resource.</title>
        <authorList>
            <person name="Lichtner F.J."/>
        </authorList>
    </citation>
    <scope>NUCLEOTIDE SEQUENCE [LARGE SCALE GENOMIC DNA]</scope>
    <source>
        <strain evidence="4">Bline_iso_100314</strain>
    </source>
</reference>
<keyword evidence="1" id="KW-0862">Zinc</keyword>
<comment type="caution">
    <text evidence="4">The sequence shown here is derived from an EMBL/GenBank/DDBJ whole genome shotgun (WGS) entry which is preliminary data.</text>
</comment>
<dbReference type="Proteomes" id="UP000433883">
    <property type="component" value="Unassembled WGS sequence"/>
</dbReference>
<dbReference type="PANTHER" id="PTHR47251">
    <property type="entry name" value="FINGER DOMAIN PROTEIN, PUTATIVE (AFU_ORTHOLOGUE AFUA_3G04180)-RELATED"/>
    <property type="match status" value="1"/>
</dbReference>
<dbReference type="PROSITE" id="PS00028">
    <property type="entry name" value="ZINC_FINGER_C2H2_1"/>
    <property type="match status" value="1"/>
</dbReference>
<evidence type="ECO:0000256" key="1">
    <source>
        <dbReference type="PROSITE-ProRule" id="PRU00042"/>
    </source>
</evidence>
<keyword evidence="1" id="KW-0863">Zinc-finger</keyword>
<dbReference type="EMBL" id="WNWQ01001698">
    <property type="protein sequence ID" value="KAE9961341.1"/>
    <property type="molecule type" value="Genomic_DNA"/>
</dbReference>
<dbReference type="GO" id="GO:0008270">
    <property type="term" value="F:zinc ion binding"/>
    <property type="evidence" value="ECO:0007669"/>
    <property type="project" value="UniProtKB-KW"/>
</dbReference>
<feature type="compositionally biased region" description="Acidic residues" evidence="2">
    <location>
        <begin position="135"/>
        <end position="147"/>
    </location>
</feature>
<dbReference type="InterPro" id="IPR036236">
    <property type="entry name" value="Znf_C2H2_sf"/>
</dbReference>
<dbReference type="PANTHER" id="PTHR47251:SF1">
    <property type="entry name" value="FINGER DOMAIN PROTEIN, PUTATIVE (AFU_ORTHOLOGUE AFUA_3G04180)-RELATED"/>
    <property type="match status" value="1"/>
</dbReference>
<evidence type="ECO:0000313" key="5">
    <source>
        <dbReference type="Proteomes" id="UP000433883"/>
    </source>
</evidence>
<organism evidence="4 5">
    <name type="scientific">Venturia inaequalis</name>
    <name type="common">Apple scab fungus</name>
    <dbReference type="NCBI Taxonomy" id="5025"/>
    <lineage>
        <taxon>Eukaryota</taxon>
        <taxon>Fungi</taxon>
        <taxon>Dikarya</taxon>
        <taxon>Ascomycota</taxon>
        <taxon>Pezizomycotina</taxon>
        <taxon>Dothideomycetes</taxon>
        <taxon>Pleosporomycetidae</taxon>
        <taxon>Venturiales</taxon>
        <taxon>Venturiaceae</taxon>
        <taxon>Venturia</taxon>
    </lineage>
</organism>
<evidence type="ECO:0000256" key="2">
    <source>
        <dbReference type="SAM" id="MobiDB-lite"/>
    </source>
</evidence>
<dbReference type="PROSITE" id="PS50157">
    <property type="entry name" value="ZINC_FINGER_C2H2_2"/>
    <property type="match status" value="1"/>
</dbReference>
<dbReference type="InterPro" id="IPR013087">
    <property type="entry name" value="Znf_C2H2_type"/>
</dbReference>
<proteinExistence type="predicted"/>
<sequence>MGLFEFSNKIPKPRYTNPAPQTASALEAAKSFYCELCGKGYSRMPEFQAHQSSYDHQHKQRLKDMKEMSKDPNAAAKAKKAQEAEKKKAGIISIKITGEDKPMKKSGFKKLFVTSNDPKEESRVVKDPLKKDEDTAVGEDWEGDEGIWNEGDPGYDYYDPAKPTGLSMEKRQENTRQHNEQSVPGDISVDAACTCVTFIGEQTLGSMAEITGSVSYIDTRRKEEFENPVRIRGRPRCQLLRAHCPESNPMKKSGSKKGRRK</sequence>